<reference evidence="8 9" key="1">
    <citation type="submission" date="2019-03" db="EMBL/GenBank/DDBJ databases">
        <title>Draft genome sequence of Xylaria hypoxylon DSM 108379, a ubiquitous saprotrophic-parasitic fungi on hardwood.</title>
        <authorList>
            <person name="Buettner E."/>
            <person name="Leonhardt S."/>
            <person name="Gebauer A.M."/>
            <person name="Liers C."/>
            <person name="Hofrichter M."/>
            <person name="Kellner H."/>
        </authorList>
    </citation>
    <scope>NUCLEOTIDE SEQUENCE [LARGE SCALE GENOMIC DNA]</scope>
    <source>
        <strain evidence="8 9">DSM 108379</strain>
    </source>
</reference>
<evidence type="ECO:0000256" key="4">
    <source>
        <dbReference type="ARBA" id="ARBA00023163"/>
    </source>
</evidence>
<dbReference type="Proteomes" id="UP000297716">
    <property type="component" value="Unassembled WGS sequence"/>
</dbReference>
<dbReference type="InterPro" id="IPR009332">
    <property type="entry name" value="Med22"/>
</dbReference>
<dbReference type="AlphaFoldDB" id="A0A4Z0Z304"/>
<dbReference type="GO" id="GO:0006357">
    <property type="term" value="P:regulation of transcription by RNA polymerase II"/>
    <property type="evidence" value="ECO:0007669"/>
    <property type="project" value="InterPro"/>
</dbReference>
<evidence type="ECO:0000256" key="6">
    <source>
        <dbReference type="SAM" id="Coils"/>
    </source>
</evidence>
<comment type="caution">
    <text evidence="8">The sequence shown here is derived from an EMBL/GenBank/DDBJ whole genome shotgun (WGS) entry which is preliminary data.</text>
</comment>
<dbReference type="OrthoDB" id="203279at2759"/>
<dbReference type="Pfam" id="PF06179">
    <property type="entry name" value="Med22"/>
    <property type="match status" value="1"/>
</dbReference>
<gene>
    <name evidence="8" type="ORF">E0Z10_g4793</name>
</gene>
<evidence type="ECO:0000256" key="3">
    <source>
        <dbReference type="ARBA" id="ARBA00023015"/>
    </source>
</evidence>
<keyword evidence="6" id="KW-0175">Coiled coil</keyword>
<feature type="coiled-coil region" evidence="6">
    <location>
        <begin position="164"/>
        <end position="249"/>
    </location>
</feature>
<dbReference type="GO" id="GO:0016592">
    <property type="term" value="C:mediator complex"/>
    <property type="evidence" value="ECO:0007669"/>
    <property type="project" value="InterPro"/>
</dbReference>
<evidence type="ECO:0000256" key="5">
    <source>
        <dbReference type="ARBA" id="ARBA00023242"/>
    </source>
</evidence>
<organism evidence="8 9">
    <name type="scientific">Xylaria hypoxylon</name>
    <dbReference type="NCBI Taxonomy" id="37992"/>
    <lineage>
        <taxon>Eukaryota</taxon>
        <taxon>Fungi</taxon>
        <taxon>Dikarya</taxon>
        <taxon>Ascomycota</taxon>
        <taxon>Pezizomycotina</taxon>
        <taxon>Sordariomycetes</taxon>
        <taxon>Xylariomycetidae</taxon>
        <taxon>Xylariales</taxon>
        <taxon>Xylariaceae</taxon>
        <taxon>Xylaria</taxon>
    </lineage>
</organism>
<comment type="similarity">
    <text evidence="2">Belongs to the Mediator complex subunit 22 family.</text>
</comment>
<sequence>MGSNRTVATSDDDEESDDQENVKDAQQDSGIVTGPMARFIDPDQSCSSTSALVNRNEEDLVRTLLELDIKSMFNDMNGNNKPTILSTGYLRPHPSPEEIWNPVKLLNETFPRTRDKIPSADKPNLLDRHNRIMAAILTRFRNMVLAATEPLPTAAAIPQASLNAMTMNNEVSALIKEIENLLALNREIKKLWIAGPLRKPGDADEKNREKEIDEKASQVSKLYNTLVELESEIAKKSAAQQALVAAEEAKVKKDDGNVHIKHEDQSDSA</sequence>
<name>A0A4Z0Z304_9PEZI</name>
<evidence type="ECO:0000313" key="9">
    <source>
        <dbReference type="Proteomes" id="UP000297716"/>
    </source>
</evidence>
<feature type="region of interest" description="Disordered" evidence="7">
    <location>
        <begin position="1"/>
        <end position="36"/>
    </location>
</feature>
<evidence type="ECO:0000256" key="1">
    <source>
        <dbReference type="ARBA" id="ARBA00004123"/>
    </source>
</evidence>
<dbReference type="EMBL" id="SKBN01000079">
    <property type="protein sequence ID" value="TGJ83946.1"/>
    <property type="molecule type" value="Genomic_DNA"/>
</dbReference>
<keyword evidence="4" id="KW-0804">Transcription</keyword>
<feature type="compositionally biased region" description="Acidic residues" evidence="7">
    <location>
        <begin position="10"/>
        <end position="19"/>
    </location>
</feature>
<dbReference type="GO" id="GO:0003712">
    <property type="term" value="F:transcription coregulator activity"/>
    <property type="evidence" value="ECO:0007669"/>
    <property type="project" value="InterPro"/>
</dbReference>
<protein>
    <submittedName>
        <fullName evidence="8">Uncharacterized protein</fullName>
    </submittedName>
</protein>
<evidence type="ECO:0000256" key="7">
    <source>
        <dbReference type="SAM" id="MobiDB-lite"/>
    </source>
</evidence>
<keyword evidence="9" id="KW-1185">Reference proteome</keyword>
<dbReference type="STRING" id="37992.A0A4Z0Z304"/>
<proteinExistence type="inferred from homology"/>
<evidence type="ECO:0000313" key="8">
    <source>
        <dbReference type="EMBL" id="TGJ83946.1"/>
    </source>
</evidence>
<keyword evidence="5" id="KW-0539">Nucleus</keyword>
<accession>A0A4Z0Z304</accession>
<evidence type="ECO:0000256" key="2">
    <source>
        <dbReference type="ARBA" id="ARBA00005942"/>
    </source>
</evidence>
<keyword evidence="3" id="KW-0805">Transcription regulation</keyword>
<comment type="subcellular location">
    <subcellularLocation>
        <location evidence="1">Nucleus</location>
    </subcellularLocation>
</comment>